<dbReference type="RefSeq" id="WP_091153398.1">
    <property type="nucleotide sequence ID" value="NZ_FNAI01000013.1"/>
</dbReference>
<dbReference type="EMBL" id="FNAI01000013">
    <property type="protein sequence ID" value="SDF16079.1"/>
    <property type="molecule type" value="Genomic_DNA"/>
</dbReference>
<protein>
    <submittedName>
        <fullName evidence="1">Uncharacterized protein</fullName>
    </submittedName>
</protein>
<name>A0A1G7IUU4_9SPHI</name>
<dbReference type="OrthoDB" id="1340340at2"/>
<gene>
    <name evidence="1" type="ORF">SAMN05216464_113160</name>
</gene>
<evidence type="ECO:0000313" key="1">
    <source>
        <dbReference type="EMBL" id="SDF16079.1"/>
    </source>
</evidence>
<dbReference type="Proteomes" id="UP000199072">
    <property type="component" value="Unassembled WGS sequence"/>
</dbReference>
<evidence type="ECO:0000313" key="2">
    <source>
        <dbReference type="Proteomes" id="UP000199072"/>
    </source>
</evidence>
<dbReference type="AlphaFoldDB" id="A0A1G7IUU4"/>
<reference evidence="1 2" key="1">
    <citation type="submission" date="2016-10" db="EMBL/GenBank/DDBJ databases">
        <authorList>
            <person name="de Groot N.N."/>
        </authorList>
    </citation>
    <scope>NUCLEOTIDE SEQUENCE [LARGE SCALE GENOMIC DNA]</scope>
    <source>
        <strain evidence="1 2">47C3B</strain>
    </source>
</reference>
<sequence>MPVHRVKQHLEIPSINFDLSDEYWPLISAPAGERHGTEKVTEAGAVQEALKASFSTCGTLFTKTLAQETRASFYLYVQHLLENTCEIYEDIIAGKEVPVNKSEFANVRRTLRIILEQSVTLELQGHRNFMAEIRANVKHYIGQLERLLYLGYQAFLISQEIARSQLFPKSIMIDVDKQGLLAMTALPPYNQLFAYLERDMPKHDKSVVLYHNINELIAIWQELGADYGELTSFMANQIGRPVFRISVMPKEVYYQEIANKFGDAGGVAIDFYEGLMVTAQNVLSFEDCILRSQDIRRFMYRPLAEISIDGTKYIIAGIKRWKESLATLTTNALPWGHVAEEWKKHKKIKAFVQHLSSTHDDILENAAVVLLKKKQFVQDKSVKSLRQHKGNNLNIDKIPGVGEIDLVFADQEKKILYIAECKHNKSRFDYFNWKRDYTAFIEKYETQLSNKLTFAKGNTERILVHLEVVNDIEIADKNKYLAKGIFLINAPTIYMYDAAYPALTLHNLGELLSDAYVIPAFAFAMPDGREGLVEQPYFRNLEKSGTGNA</sequence>
<keyword evidence="2" id="KW-1185">Reference proteome</keyword>
<accession>A0A1G7IUU4</accession>
<proteinExistence type="predicted"/>
<organism evidence="1 2">
    <name type="scientific">Mucilaginibacter pineti</name>
    <dbReference type="NCBI Taxonomy" id="1391627"/>
    <lineage>
        <taxon>Bacteria</taxon>
        <taxon>Pseudomonadati</taxon>
        <taxon>Bacteroidota</taxon>
        <taxon>Sphingobacteriia</taxon>
        <taxon>Sphingobacteriales</taxon>
        <taxon>Sphingobacteriaceae</taxon>
        <taxon>Mucilaginibacter</taxon>
    </lineage>
</organism>